<dbReference type="Pfam" id="PF00440">
    <property type="entry name" value="TetR_N"/>
    <property type="match status" value="1"/>
</dbReference>
<evidence type="ECO:0000313" key="6">
    <source>
        <dbReference type="EMBL" id="MFD1232242.1"/>
    </source>
</evidence>
<dbReference type="SUPFAM" id="SSF46689">
    <property type="entry name" value="Homeodomain-like"/>
    <property type="match status" value="1"/>
</dbReference>
<evidence type="ECO:0000256" key="2">
    <source>
        <dbReference type="ARBA" id="ARBA00023125"/>
    </source>
</evidence>
<dbReference type="RefSeq" id="WP_103383222.1">
    <property type="nucleotide sequence ID" value="NZ_BAABKS010000055.1"/>
</dbReference>
<evidence type="ECO:0000256" key="3">
    <source>
        <dbReference type="ARBA" id="ARBA00023163"/>
    </source>
</evidence>
<dbReference type="PANTHER" id="PTHR30055:SF234">
    <property type="entry name" value="HTH-TYPE TRANSCRIPTIONAL REGULATOR BETI"/>
    <property type="match status" value="1"/>
</dbReference>
<accession>A0ABW3VA95</accession>
<dbReference type="InterPro" id="IPR009057">
    <property type="entry name" value="Homeodomain-like_sf"/>
</dbReference>
<dbReference type="InterPro" id="IPR001647">
    <property type="entry name" value="HTH_TetR"/>
</dbReference>
<name>A0ABW3VA95_9PSEU</name>
<dbReference type="Gene3D" id="1.10.10.60">
    <property type="entry name" value="Homeodomain-like"/>
    <property type="match status" value="1"/>
</dbReference>
<comment type="caution">
    <text evidence="6">The sequence shown here is derived from an EMBL/GenBank/DDBJ whole genome shotgun (WGS) entry which is preliminary data.</text>
</comment>
<evidence type="ECO:0000259" key="5">
    <source>
        <dbReference type="PROSITE" id="PS50977"/>
    </source>
</evidence>
<protein>
    <submittedName>
        <fullName evidence="6">TetR/AcrR family transcriptional regulator</fullName>
    </submittedName>
</protein>
<proteinExistence type="predicted"/>
<keyword evidence="7" id="KW-1185">Reference proteome</keyword>
<dbReference type="Pfam" id="PF17932">
    <property type="entry name" value="TetR_C_24"/>
    <property type="match status" value="1"/>
</dbReference>
<dbReference type="InterPro" id="IPR023772">
    <property type="entry name" value="DNA-bd_HTH_TetR-type_CS"/>
</dbReference>
<evidence type="ECO:0000256" key="4">
    <source>
        <dbReference type="PROSITE-ProRule" id="PRU00335"/>
    </source>
</evidence>
<keyword evidence="2 4" id="KW-0238">DNA-binding</keyword>
<dbReference type="InterPro" id="IPR036271">
    <property type="entry name" value="Tet_transcr_reg_TetR-rel_C_sf"/>
</dbReference>
<feature type="DNA-binding region" description="H-T-H motif" evidence="4">
    <location>
        <begin position="48"/>
        <end position="67"/>
    </location>
</feature>
<dbReference type="PROSITE" id="PS01081">
    <property type="entry name" value="HTH_TETR_1"/>
    <property type="match status" value="1"/>
</dbReference>
<organism evidence="6 7">
    <name type="scientific">Pseudonocardia benzenivorans</name>
    <dbReference type="NCBI Taxonomy" id="228005"/>
    <lineage>
        <taxon>Bacteria</taxon>
        <taxon>Bacillati</taxon>
        <taxon>Actinomycetota</taxon>
        <taxon>Actinomycetes</taxon>
        <taxon>Pseudonocardiales</taxon>
        <taxon>Pseudonocardiaceae</taxon>
        <taxon>Pseudonocardia</taxon>
    </lineage>
</organism>
<dbReference type="PROSITE" id="PS50977">
    <property type="entry name" value="HTH_TETR_2"/>
    <property type="match status" value="1"/>
</dbReference>
<dbReference type="Proteomes" id="UP001597182">
    <property type="component" value="Unassembled WGS sequence"/>
</dbReference>
<reference evidence="7" key="1">
    <citation type="journal article" date="2019" name="Int. J. Syst. Evol. Microbiol.">
        <title>The Global Catalogue of Microorganisms (GCM) 10K type strain sequencing project: providing services to taxonomists for standard genome sequencing and annotation.</title>
        <authorList>
            <consortium name="The Broad Institute Genomics Platform"/>
            <consortium name="The Broad Institute Genome Sequencing Center for Infectious Disease"/>
            <person name="Wu L."/>
            <person name="Ma J."/>
        </authorList>
    </citation>
    <scope>NUCLEOTIDE SEQUENCE [LARGE SCALE GENOMIC DNA]</scope>
    <source>
        <strain evidence="7">CCUG 49018</strain>
    </source>
</reference>
<dbReference type="Gene3D" id="1.10.357.10">
    <property type="entry name" value="Tetracycline Repressor, domain 2"/>
    <property type="match status" value="1"/>
</dbReference>
<evidence type="ECO:0000313" key="7">
    <source>
        <dbReference type="Proteomes" id="UP001597182"/>
    </source>
</evidence>
<keyword evidence="1" id="KW-0805">Transcription regulation</keyword>
<dbReference type="InterPro" id="IPR041490">
    <property type="entry name" value="KstR2_TetR_C"/>
</dbReference>
<dbReference type="EMBL" id="JBHTMB010000020">
    <property type="protein sequence ID" value="MFD1232242.1"/>
    <property type="molecule type" value="Genomic_DNA"/>
</dbReference>
<evidence type="ECO:0000256" key="1">
    <source>
        <dbReference type="ARBA" id="ARBA00023015"/>
    </source>
</evidence>
<keyword evidence="3" id="KW-0804">Transcription</keyword>
<dbReference type="PANTHER" id="PTHR30055">
    <property type="entry name" value="HTH-TYPE TRANSCRIPTIONAL REGULATOR RUTR"/>
    <property type="match status" value="1"/>
</dbReference>
<gene>
    <name evidence="6" type="ORF">ACFQ34_03000</name>
</gene>
<dbReference type="SUPFAM" id="SSF48498">
    <property type="entry name" value="Tetracyclin repressor-like, C-terminal domain"/>
    <property type="match status" value="1"/>
</dbReference>
<dbReference type="PRINTS" id="PR00455">
    <property type="entry name" value="HTHTETR"/>
</dbReference>
<sequence>MPDLAGERPAAEEQVRRDIRDVRARWRTRQVLDAAVRLINTGGLHGMSMQALAKEAQISVGLIYSYFGGKEDVVVAVVADLAEQIRREVDDRIAAAGADPVERLAAGFAGYCVAMDSHRNAGLLTYRQSAELGPAARERLKDAERRTFAPLTAVVEEAAAAGLLADGVSPEVLVFDLTVLAQVWALKHWHFPEGYGVERFVADQVATLVRPALTPTPHEGNSA</sequence>
<feature type="domain" description="HTH tetR-type" evidence="5">
    <location>
        <begin position="25"/>
        <end position="85"/>
    </location>
</feature>
<dbReference type="InterPro" id="IPR050109">
    <property type="entry name" value="HTH-type_TetR-like_transc_reg"/>
</dbReference>